<dbReference type="EMBL" id="LWMS01000044">
    <property type="protein sequence ID" value="PWL07791.1"/>
    <property type="molecule type" value="Genomic_DNA"/>
</dbReference>
<proteinExistence type="predicted"/>
<evidence type="ECO:0000313" key="4">
    <source>
        <dbReference type="Proteomes" id="UP000217528"/>
    </source>
</evidence>
<dbReference type="EMBL" id="LMVN01000002">
    <property type="protein sequence ID" value="PAV08153.1"/>
    <property type="molecule type" value="Genomic_DNA"/>
</dbReference>
<protein>
    <submittedName>
        <fullName evidence="3">Bacterial Ig-like domain protein</fullName>
    </submittedName>
</protein>
<dbReference type="RefSeq" id="WP_095608053.1">
    <property type="nucleotide sequence ID" value="NZ_LMVN01000002.1"/>
</dbReference>
<dbReference type="OrthoDB" id="101276at2157"/>
<evidence type="ECO:0000313" key="2">
    <source>
        <dbReference type="EMBL" id="PAV08153.1"/>
    </source>
</evidence>
<reference evidence="2 4" key="2">
    <citation type="journal article" date="2017" name="BMC Genomics">
        <title>Genomic analysis of methanogenic archaea reveals a shift towards energy conservation.</title>
        <authorList>
            <person name="Gilmore S.P."/>
            <person name="Henske J.K."/>
            <person name="Sexton J.A."/>
            <person name="Solomon K.V."/>
            <person name="Seppala S."/>
            <person name="Yoo J.I."/>
            <person name="Huyett L.M."/>
            <person name="Pressman A."/>
            <person name="Cogan J.Z."/>
            <person name="Kivenson V."/>
            <person name="Peng X."/>
            <person name="Tan Y."/>
            <person name="Valentine D.L."/>
            <person name="O'Malley M.A."/>
        </authorList>
    </citation>
    <scope>NUCLEOTIDE SEQUENCE [LARGE SCALE GENOMIC DNA]</scope>
    <source>
        <strain evidence="2 4">1R-7</strain>
    </source>
</reference>
<sequence>MKQKIFLLFVLSTIFILSSTVSAADNTNITASAVSDNSISTNDNTNVENLQYETQNLETKKKQNSQYQDNIITQTNSNSQNTTQNTQDPTILGHLEDDEETNRTIKWSENGNNSFTIDHLEDDEETNRTIKWGKETQITVIIPNETFINSTVPISGVLKDIEDKAIAYKTVKITISGEEFKAITNENGIYNIMYTTTMAGELPVHVEFEGDEVYNLSETESKLNVIRKISNNEKQDVIIIIKPVNIVVGEKVTLQAIVKNEERNLVTGGNLVFKLNGVTMKDNFGFTGNGAAYKINVVNGIAQVTFIPTSDIRGAKTIEVTYSGNKLYNKLKSEKQNVTVAKRNATLTLSSEDIVNNHEIITFTVKVNDKTLQSQNTTAINDGYVLFFVNGRTLKDADQKPIKVAVEDNKASYSYHVDIKDATNTLQTYTVTARYYNQNYNAYALENSNYSGSGIECKPNQFIVLIGNDEF</sequence>
<dbReference type="Proteomes" id="UP000217528">
    <property type="component" value="Unassembled WGS sequence"/>
</dbReference>
<dbReference type="InterPro" id="IPR013783">
    <property type="entry name" value="Ig-like_fold"/>
</dbReference>
<gene>
    <name evidence="2" type="ORF">ASJ82_01415</name>
    <name evidence="3" type="ORF">MSCUN_13220</name>
</gene>
<dbReference type="AlphaFoldDB" id="A0A2A2HFY5"/>
<accession>A0A2A2HFY5</accession>
<organism evidence="2 4">
    <name type="scientific">Methanosphaera cuniculi</name>
    <dbReference type="NCBI Taxonomy" id="1077256"/>
    <lineage>
        <taxon>Archaea</taxon>
        <taxon>Methanobacteriati</taxon>
        <taxon>Methanobacteriota</taxon>
        <taxon>Methanomada group</taxon>
        <taxon>Methanobacteria</taxon>
        <taxon>Methanobacteriales</taxon>
        <taxon>Methanobacteriaceae</taxon>
        <taxon>Methanosphaera</taxon>
    </lineage>
</organism>
<name>A0A2A2HFY5_9EURY</name>
<dbReference type="Proteomes" id="UP000246004">
    <property type="component" value="Unassembled WGS sequence"/>
</dbReference>
<keyword evidence="4" id="KW-1185">Reference proteome</keyword>
<evidence type="ECO:0000313" key="3">
    <source>
        <dbReference type="EMBL" id="PWL07791.1"/>
    </source>
</evidence>
<evidence type="ECO:0000313" key="5">
    <source>
        <dbReference type="Proteomes" id="UP000246004"/>
    </source>
</evidence>
<feature type="region of interest" description="Disordered" evidence="1">
    <location>
        <begin position="73"/>
        <end position="92"/>
    </location>
</feature>
<feature type="compositionally biased region" description="Low complexity" evidence="1">
    <location>
        <begin position="73"/>
        <end position="87"/>
    </location>
</feature>
<dbReference type="Gene3D" id="2.60.40.10">
    <property type="entry name" value="Immunoglobulins"/>
    <property type="match status" value="2"/>
</dbReference>
<comment type="caution">
    <text evidence="2">The sequence shown here is derived from an EMBL/GenBank/DDBJ whole genome shotgun (WGS) entry which is preliminary data.</text>
</comment>
<evidence type="ECO:0000256" key="1">
    <source>
        <dbReference type="SAM" id="MobiDB-lite"/>
    </source>
</evidence>
<reference evidence="3 5" key="1">
    <citation type="submission" date="2016-04" db="EMBL/GenBank/DDBJ databases">
        <title>Genome sequence of Methanosphaera cuniculi DSM 4103.</title>
        <authorList>
            <person name="Poehlein A."/>
            <person name="Seedorf H."/>
            <person name="Daniel R."/>
        </authorList>
    </citation>
    <scope>NUCLEOTIDE SEQUENCE [LARGE SCALE GENOMIC DNA]</scope>
    <source>
        <strain evidence="3 5">DSM 4103</strain>
    </source>
</reference>